<dbReference type="EMBL" id="QZKI01000091">
    <property type="protein sequence ID" value="RJP68509.1"/>
    <property type="molecule type" value="Genomic_DNA"/>
</dbReference>
<feature type="domain" description="PPM-type phosphatase" evidence="2">
    <location>
        <begin position="35"/>
        <end position="256"/>
    </location>
</feature>
<sequence>MGNISTRKAVAKRFTCHEVWGGNERAELDIDFGRLTGYLLSLPYQTDKGGDLYFLSLCDQEMLSKIVVADVAGHGEIVSQVAAGLRTLLRQNVNEVDNTKLLVSLNESLRHKPLKGKFVTMVAATFNGHNGNFVYAYAGHPTVLRFNSALGRWQFLDAVETYNSGVPLGIIGDTEYIQMKTRLNDGDILLFYTDGIVDVKKTSEERLSINGLLELLQRAARDHRTPRQMADSLIKEIAESCEGSFTDDVTLLILKVN</sequence>
<protein>
    <submittedName>
        <fullName evidence="3">Serine/threonine-protein phosphatase</fullName>
    </submittedName>
</protein>
<dbReference type="SMART" id="SM00331">
    <property type="entry name" value="PP2C_SIG"/>
    <property type="match status" value="1"/>
</dbReference>
<dbReference type="InterPro" id="IPR001932">
    <property type="entry name" value="PPM-type_phosphatase-like_dom"/>
</dbReference>
<evidence type="ECO:0000259" key="2">
    <source>
        <dbReference type="SMART" id="SM00331"/>
    </source>
</evidence>
<accession>A0A419EVQ6</accession>
<name>A0A419EVQ6_9BACT</name>
<dbReference type="AlphaFoldDB" id="A0A419EVQ6"/>
<evidence type="ECO:0000313" key="4">
    <source>
        <dbReference type="Proteomes" id="UP000285961"/>
    </source>
</evidence>
<dbReference type="Pfam" id="PF07228">
    <property type="entry name" value="SpoIIE"/>
    <property type="match status" value="1"/>
</dbReference>
<comment type="caution">
    <text evidence="3">The sequence shown here is derived from an EMBL/GenBank/DDBJ whole genome shotgun (WGS) entry which is preliminary data.</text>
</comment>
<keyword evidence="1" id="KW-0378">Hydrolase</keyword>
<dbReference type="SUPFAM" id="SSF81606">
    <property type="entry name" value="PP2C-like"/>
    <property type="match status" value="1"/>
</dbReference>
<organism evidence="3 4">
    <name type="scientific">Candidatus Abyssobacteria bacterium SURF_17</name>
    <dbReference type="NCBI Taxonomy" id="2093361"/>
    <lineage>
        <taxon>Bacteria</taxon>
        <taxon>Pseudomonadati</taxon>
        <taxon>Candidatus Hydrogenedentota</taxon>
        <taxon>Candidatus Abyssobacteria</taxon>
    </lineage>
</organism>
<dbReference type="InterPro" id="IPR052016">
    <property type="entry name" value="Bact_Sigma-Reg"/>
</dbReference>
<proteinExistence type="predicted"/>
<dbReference type="GO" id="GO:0016791">
    <property type="term" value="F:phosphatase activity"/>
    <property type="evidence" value="ECO:0007669"/>
    <property type="project" value="TreeGrafter"/>
</dbReference>
<dbReference type="Proteomes" id="UP000285961">
    <property type="component" value="Unassembled WGS sequence"/>
</dbReference>
<evidence type="ECO:0000313" key="3">
    <source>
        <dbReference type="EMBL" id="RJP68509.1"/>
    </source>
</evidence>
<gene>
    <name evidence="3" type="ORF">C4532_12750</name>
</gene>
<dbReference type="PANTHER" id="PTHR43156:SF2">
    <property type="entry name" value="STAGE II SPORULATION PROTEIN E"/>
    <property type="match status" value="1"/>
</dbReference>
<reference evidence="3 4" key="1">
    <citation type="journal article" date="2017" name="ISME J.">
        <title>Energy and carbon metabolisms in a deep terrestrial subsurface fluid microbial community.</title>
        <authorList>
            <person name="Momper L."/>
            <person name="Jungbluth S.P."/>
            <person name="Lee M.D."/>
            <person name="Amend J.P."/>
        </authorList>
    </citation>
    <scope>NUCLEOTIDE SEQUENCE [LARGE SCALE GENOMIC DNA]</scope>
    <source>
        <strain evidence="3">SURF_17</strain>
    </source>
</reference>
<dbReference type="InterPro" id="IPR036457">
    <property type="entry name" value="PPM-type-like_dom_sf"/>
</dbReference>
<dbReference type="PANTHER" id="PTHR43156">
    <property type="entry name" value="STAGE II SPORULATION PROTEIN E-RELATED"/>
    <property type="match status" value="1"/>
</dbReference>
<dbReference type="Gene3D" id="3.60.40.10">
    <property type="entry name" value="PPM-type phosphatase domain"/>
    <property type="match status" value="1"/>
</dbReference>
<evidence type="ECO:0000256" key="1">
    <source>
        <dbReference type="ARBA" id="ARBA00022801"/>
    </source>
</evidence>